<dbReference type="RefSeq" id="XP_045960061.1">
    <property type="nucleotide sequence ID" value="XM_046107158.1"/>
</dbReference>
<keyword evidence="2" id="KW-1185">Reference proteome</keyword>
<dbReference type="AlphaFoldDB" id="A0A9P8UPL9"/>
<evidence type="ECO:0000313" key="2">
    <source>
        <dbReference type="Proteomes" id="UP000758603"/>
    </source>
</evidence>
<name>A0A9P8UPL9_9PEZI</name>
<proteinExistence type="predicted"/>
<dbReference type="EMBL" id="JAGPXC010000003">
    <property type="protein sequence ID" value="KAH6655796.1"/>
    <property type="molecule type" value="Genomic_DNA"/>
</dbReference>
<protein>
    <submittedName>
        <fullName evidence="1">Uncharacterized protein</fullName>
    </submittedName>
</protein>
<dbReference type="GeneID" id="70136049"/>
<organism evidence="1 2">
    <name type="scientific">Truncatella angustata</name>
    <dbReference type="NCBI Taxonomy" id="152316"/>
    <lineage>
        <taxon>Eukaryota</taxon>
        <taxon>Fungi</taxon>
        <taxon>Dikarya</taxon>
        <taxon>Ascomycota</taxon>
        <taxon>Pezizomycotina</taxon>
        <taxon>Sordariomycetes</taxon>
        <taxon>Xylariomycetidae</taxon>
        <taxon>Amphisphaeriales</taxon>
        <taxon>Sporocadaceae</taxon>
        <taxon>Truncatella</taxon>
    </lineage>
</organism>
<evidence type="ECO:0000313" key="1">
    <source>
        <dbReference type="EMBL" id="KAH6655796.1"/>
    </source>
</evidence>
<gene>
    <name evidence="1" type="ORF">BKA67DRAFT_657708</name>
</gene>
<comment type="caution">
    <text evidence="1">The sequence shown here is derived from an EMBL/GenBank/DDBJ whole genome shotgun (WGS) entry which is preliminary data.</text>
</comment>
<sequence length="189" mass="20472">MELILDDVVIILAIAVVDVITDDEVVTKADVELLITVVPGPTDVLKDVEIAEDMICDVDIMIDDEVVGIRIVEVALETTTELDMKAVDDVVGTINEEVGVEMIFELDVKIDVDVVAIVPIDVPSTVVLGPIDMLTDAEGTEEMMDDEADGMIVDSVDTMTDDEMLVCETEMLVGGRSVVVRRELVVPVI</sequence>
<reference evidence="1" key="1">
    <citation type="journal article" date="2021" name="Nat. Commun.">
        <title>Genetic determinants of endophytism in the Arabidopsis root mycobiome.</title>
        <authorList>
            <person name="Mesny F."/>
            <person name="Miyauchi S."/>
            <person name="Thiergart T."/>
            <person name="Pickel B."/>
            <person name="Atanasova L."/>
            <person name="Karlsson M."/>
            <person name="Huettel B."/>
            <person name="Barry K.W."/>
            <person name="Haridas S."/>
            <person name="Chen C."/>
            <person name="Bauer D."/>
            <person name="Andreopoulos W."/>
            <person name="Pangilinan J."/>
            <person name="LaButti K."/>
            <person name="Riley R."/>
            <person name="Lipzen A."/>
            <person name="Clum A."/>
            <person name="Drula E."/>
            <person name="Henrissat B."/>
            <person name="Kohler A."/>
            <person name="Grigoriev I.V."/>
            <person name="Martin F.M."/>
            <person name="Hacquard S."/>
        </authorList>
    </citation>
    <scope>NUCLEOTIDE SEQUENCE</scope>
    <source>
        <strain evidence="1">MPI-SDFR-AT-0073</strain>
    </source>
</reference>
<dbReference type="Proteomes" id="UP000758603">
    <property type="component" value="Unassembled WGS sequence"/>
</dbReference>
<accession>A0A9P8UPL9</accession>